<gene>
    <name evidence="9" type="ORF">MERR_LOCUS33370</name>
</gene>
<accession>A0A6D2K9F2</accession>
<evidence type="ECO:0000256" key="3">
    <source>
        <dbReference type="ARBA" id="ARBA00012780"/>
    </source>
</evidence>
<evidence type="ECO:0000256" key="6">
    <source>
        <dbReference type="RuleBase" id="RU004335"/>
    </source>
</evidence>
<evidence type="ECO:0000256" key="5">
    <source>
        <dbReference type="ARBA" id="ARBA00023295"/>
    </source>
</evidence>
<keyword evidence="10" id="KW-1185">Reference proteome</keyword>
<dbReference type="GO" id="GO:0042973">
    <property type="term" value="F:glucan endo-1,3-beta-D-glucosidase activity"/>
    <property type="evidence" value="ECO:0007669"/>
    <property type="project" value="UniProtKB-EC"/>
</dbReference>
<dbReference type="InterPro" id="IPR000490">
    <property type="entry name" value="Glyco_hydro_17"/>
</dbReference>
<dbReference type="Proteomes" id="UP000467841">
    <property type="component" value="Unassembled WGS sequence"/>
</dbReference>
<dbReference type="GO" id="GO:0005975">
    <property type="term" value="P:carbohydrate metabolic process"/>
    <property type="evidence" value="ECO:0007669"/>
    <property type="project" value="InterPro"/>
</dbReference>
<keyword evidence="4" id="KW-0378">Hydrolase</keyword>
<dbReference type="OrthoDB" id="941679at2759"/>
<organism evidence="9 10">
    <name type="scientific">Microthlaspi erraticum</name>
    <dbReference type="NCBI Taxonomy" id="1685480"/>
    <lineage>
        <taxon>Eukaryota</taxon>
        <taxon>Viridiplantae</taxon>
        <taxon>Streptophyta</taxon>
        <taxon>Embryophyta</taxon>
        <taxon>Tracheophyta</taxon>
        <taxon>Spermatophyta</taxon>
        <taxon>Magnoliopsida</taxon>
        <taxon>eudicotyledons</taxon>
        <taxon>Gunneridae</taxon>
        <taxon>Pentapetalae</taxon>
        <taxon>rosids</taxon>
        <taxon>malvids</taxon>
        <taxon>Brassicales</taxon>
        <taxon>Brassicaceae</taxon>
        <taxon>Coluteocarpeae</taxon>
        <taxon>Microthlaspi</taxon>
    </lineage>
</organism>
<dbReference type="SUPFAM" id="SSF51445">
    <property type="entry name" value="(Trans)glycosidases"/>
    <property type="match status" value="1"/>
</dbReference>
<dbReference type="EC" id="3.2.1.39" evidence="3"/>
<name>A0A6D2K9F2_9BRAS</name>
<sequence>MTTTSPYVYLVLLLSAAISVCSAATKFGVIAPTSTISPATFVAEVVSRKIEAVRILDSSEDMIKAFAQTNVTLLLTVPNDLVSLFSSNLTIVRGWVEKKVVAFHRRTKISQISVGIDVMSSNFPDVPPLSLLPAMENLHLALSEMGINYIGVSASFAFFHSIPAELGEVKGEEIRVIVKPILRFRGWPCTAGVNDSEVDQAALLYSRSYVKGLIDHLRGGGRDTAMSKNTVSEVYVSDGVWDILDQPPTAEDIALIIEAVSYSAILVVLFAVDFIAIACCIIYVWNQRRMRNFRRDHPPPRRPVSKPYPVLKRPRFRV</sequence>
<keyword evidence="7" id="KW-0472">Membrane</keyword>
<feature type="chain" id="PRO_5025577954" description="glucan endo-1,3-beta-D-glucosidase" evidence="8">
    <location>
        <begin position="24"/>
        <end position="318"/>
    </location>
</feature>
<comment type="catalytic activity">
    <reaction evidence="1">
        <text>Hydrolysis of (1-&gt;3)-beta-D-glucosidic linkages in (1-&gt;3)-beta-D-glucans.</text>
        <dbReference type="EC" id="3.2.1.39"/>
    </reaction>
</comment>
<keyword evidence="7" id="KW-0812">Transmembrane</keyword>
<keyword evidence="7" id="KW-1133">Transmembrane helix</keyword>
<comment type="caution">
    <text evidence="9">The sequence shown here is derived from an EMBL/GenBank/DDBJ whole genome shotgun (WGS) entry which is preliminary data.</text>
</comment>
<dbReference type="PANTHER" id="PTHR32227">
    <property type="entry name" value="GLUCAN ENDO-1,3-BETA-GLUCOSIDASE BG1-RELATED-RELATED"/>
    <property type="match status" value="1"/>
</dbReference>
<evidence type="ECO:0000313" key="9">
    <source>
        <dbReference type="EMBL" id="CAA7046135.1"/>
    </source>
</evidence>
<feature type="transmembrane region" description="Helical" evidence="7">
    <location>
        <begin position="262"/>
        <end position="285"/>
    </location>
</feature>
<protein>
    <recommendedName>
        <fullName evidence="3">glucan endo-1,3-beta-D-glucosidase</fullName>
        <ecNumber evidence="3">3.2.1.39</ecNumber>
    </recommendedName>
</protein>
<dbReference type="InterPro" id="IPR017853">
    <property type="entry name" value="GH"/>
</dbReference>
<evidence type="ECO:0000256" key="8">
    <source>
        <dbReference type="SAM" id="SignalP"/>
    </source>
</evidence>
<proteinExistence type="inferred from homology"/>
<evidence type="ECO:0000256" key="1">
    <source>
        <dbReference type="ARBA" id="ARBA00000382"/>
    </source>
</evidence>
<dbReference type="InterPro" id="IPR044965">
    <property type="entry name" value="Glyco_hydro_17_plant"/>
</dbReference>
<feature type="signal peptide" evidence="8">
    <location>
        <begin position="1"/>
        <end position="23"/>
    </location>
</feature>
<comment type="similarity">
    <text evidence="2 6">Belongs to the glycosyl hydrolase 17 family.</text>
</comment>
<dbReference type="Pfam" id="PF00332">
    <property type="entry name" value="Glyco_hydro_17"/>
    <property type="match status" value="1"/>
</dbReference>
<evidence type="ECO:0000313" key="10">
    <source>
        <dbReference type="Proteomes" id="UP000467841"/>
    </source>
</evidence>
<reference evidence="9" key="1">
    <citation type="submission" date="2020-01" db="EMBL/GenBank/DDBJ databases">
        <authorList>
            <person name="Mishra B."/>
        </authorList>
    </citation>
    <scope>NUCLEOTIDE SEQUENCE [LARGE SCALE GENOMIC DNA]</scope>
</reference>
<dbReference type="EMBL" id="CACVBM020001340">
    <property type="protein sequence ID" value="CAA7046135.1"/>
    <property type="molecule type" value="Genomic_DNA"/>
</dbReference>
<dbReference type="AlphaFoldDB" id="A0A6D2K9F2"/>
<evidence type="ECO:0000256" key="7">
    <source>
        <dbReference type="SAM" id="Phobius"/>
    </source>
</evidence>
<evidence type="ECO:0000256" key="2">
    <source>
        <dbReference type="ARBA" id="ARBA00008773"/>
    </source>
</evidence>
<keyword evidence="5" id="KW-0326">Glycosidase</keyword>
<evidence type="ECO:0000256" key="4">
    <source>
        <dbReference type="ARBA" id="ARBA00022801"/>
    </source>
</evidence>
<dbReference type="Gene3D" id="3.20.20.80">
    <property type="entry name" value="Glycosidases"/>
    <property type="match status" value="1"/>
</dbReference>
<keyword evidence="8" id="KW-0732">Signal</keyword>